<feature type="region of interest" description="Disordered" evidence="1">
    <location>
        <begin position="588"/>
        <end position="637"/>
    </location>
</feature>
<dbReference type="PANTHER" id="PTHR10688">
    <property type="entry name" value="PWWP DOMAIN-CONTAINING PROTEIN"/>
    <property type="match status" value="1"/>
</dbReference>
<reference evidence="2 3" key="1">
    <citation type="submission" date="2024-03" db="EMBL/GenBank/DDBJ databases">
        <title>WGS assembly of Saponaria officinalis var. Norfolk2.</title>
        <authorList>
            <person name="Jenkins J."/>
            <person name="Shu S."/>
            <person name="Grimwood J."/>
            <person name="Barry K."/>
            <person name="Goodstein D."/>
            <person name="Schmutz J."/>
            <person name="Leebens-Mack J."/>
            <person name="Osbourn A."/>
        </authorList>
    </citation>
    <scope>NUCLEOTIDE SEQUENCE [LARGE SCALE GENOMIC DNA]</scope>
    <source>
        <strain evidence="3">cv. Norfolk2</strain>
        <strain evidence="2">JIC</strain>
        <tissue evidence="2">Leaf</tissue>
    </source>
</reference>
<feature type="compositionally biased region" description="Basic and acidic residues" evidence="1">
    <location>
        <begin position="240"/>
        <end position="253"/>
    </location>
</feature>
<feature type="region of interest" description="Disordered" evidence="1">
    <location>
        <begin position="236"/>
        <end position="263"/>
    </location>
</feature>
<feature type="region of interest" description="Disordered" evidence="1">
    <location>
        <begin position="490"/>
        <end position="532"/>
    </location>
</feature>
<accession>A0AAW1IMH9</accession>
<keyword evidence="3" id="KW-1185">Reference proteome</keyword>
<dbReference type="EMBL" id="JBDFQZ010000009">
    <property type="protein sequence ID" value="KAK9690572.1"/>
    <property type="molecule type" value="Genomic_DNA"/>
</dbReference>
<dbReference type="InterPro" id="IPR052657">
    <property type="entry name" value="PDP_family_Arabidopsis"/>
</dbReference>
<protein>
    <submittedName>
        <fullName evidence="2">Uncharacterized protein</fullName>
    </submittedName>
</protein>
<dbReference type="AlphaFoldDB" id="A0AAW1IMH9"/>
<dbReference type="Proteomes" id="UP001443914">
    <property type="component" value="Unassembled WGS sequence"/>
</dbReference>
<feature type="region of interest" description="Disordered" evidence="1">
    <location>
        <begin position="301"/>
        <end position="357"/>
    </location>
</feature>
<sequence length="759" mass="81226">MDVEGWQADVSGQNRDILSEGKLHVDSGRIDDFMDVETSTTLKKNQGPDTSGLVFDGKPINDLSTVLDSTMGILAPKTSTDDFERKNVIENIAIEKSKQADISELSCILSSSECLNNDSDVRNDGVMEEAMVYDNDSKMLSPLNGKIGNADIETNVVKNETEESDTSKARSPMKVEDGDSDIRINVVRVETEEFDASKLMYPAKGENGDSHIGSNVVRHETGDVNTSEIFSRVQNQDNCTENRTDVAKDEAVSEMKSPPTLSKCTSLVDGVVLSAENSEGQRESKRLAELRERKRSKYLSPPYVNLSKGLKGSDPENSDVLGKGEGSNARGSTPPVSKSGSKRKPKKLPRKSAVSSVNLHEISASSAELLSELHLAALDCLYPCEKTHFDRIEIFFTIFRSSVFHDESNSKASGKGTSGQNEKESTDVDGKDHILQVGSSSHSKSEPKKRKRKEKAVNGSANVLPPALYDVNVIAAPNPSFTVTYSPLGGPPTDAVKPQRKKQKKVAPADTAPAKVAPADTGPAKVAPADTAPAEIAKPTAPAAVDVSQEPRPTILLSFENKEAVSVPDLNGNSVSTNGLAAGSQTEGTFVLTGMPGPKKRGRKKGTVVGSPKPDGNPEKKKRRRRRKDGTYADEVPNVNAPILNANTTNSQPISLEVCLQNLGPNPPAPICQLNTNLAPGSQVPIHPSIVRPVVNGVSPSKAGGAPPSLAQIRQNLEVMTSMLEKSGDNLSPEMKAKLENEIRGLLKKVGTMPSSSSS</sequence>
<feature type="compositionally biased region" description="Basic residues" evidence="1">
    <location>
        <begin position="340"/>
        <end position="350"/>
    </location>
</feature>
<gene>
    <name evidence="2" type="ORF">RND81_09G138200</name>
</gene>
<evidence type="ECO:0000313" key="2">
    <source>
        <dbReference type="EMBL" id="KAK9690571.1"/>
    </source>
</evidence>
<feature type="compositionally biased region" description="Basic and acidic residues" evidence="1">
    <location>
        <begin position="421"/>
        <end position="434"/>
    </location>
</feature>
<name>A0AAW1IMH9_SAPOF</name>
<feature type="region of interest" description="Disordered" evidence="1">
    <location>
        <begin position="407"/>
        <end position="459"/>
    </location>
</feature>
<evidence type="ECO:0000313" key="3">
    <source>
        <dbReference type="Proteomes" id="UP001443914"/>
    </source>
</evidence>
<organism evidence="2 3">
    <name type="scientific">Saponaria officinalis</name>
    <name type="common">Common soapwort</name>
    <name type="synonym">Lychnis saponaria</name>
    <dbReference type="NCBI Taxonomy" id="3572"/>
    <lineage>
        <taxon>Eukaryota</taxon>
        <taxon>Viridiplantae</taxon>
        <taxon>Streptophyta</taxon>
        <taxon>Embryophyta</taxon>
        <taxon>Tracheophyta</taxon>
        <taxon>Spermatophyta</taxon>
        <taxon>Magnoliopsida</taxon>
        <taxon>eudicotyledons</taxon>
        <taxon>Gunneridae</taxon>
        <taxon>Pentapetalae</taxon>
        <taxon>Caryophyllales</taxon>
        <taxon>Caryophyllaceae</taxon>
        <taxon>Caryophylleae</taxon>
        <taxon>Saponaria</taxon>
    </lineage>
</organism>
<dbReference type="PANTHER" id="PTHR10688:SF6">
    <property type="entry name" value="SERINE_THREONINE-KINASE ATM"/>
    <property type="match status" value="1"/>
</dbReference>
<dbReference type="EMBL" id="JBDFQZ010000009">
    <property type="protein sequence ID" value="KAK9690571.1"/>
    <property type="molecule type" value="Genomic_DNA"/>
</dbReference>
<dbReference type="EMBL" id="JBDFQZ010000009">
    <property type="protein sequence ID" value="KAK9690573.1"/>
    <property type="molecule type" value="Genomic_DNA"/>
</dbReference>
<proteinExistence type="predicted"/>
<comment type="caution">
    <text evidence="2">The sequence shown here is derived from an EMBL/GenBank/DDBJ whole genome shotgun (WGS) entry which is preliminary data.</text>
</comment>
<evidence type="ECO:0000256" key="1">
    <source>
        <dbReference type="SAM" id="MobiDB-lite"/>
    </source>
</evidence>